<organism evidence="2 3">
    <name type="scientific">Pseudomonas izuensis</name>
    <dbReference type="NCBI Taxonomy" id="2684212"/>
    <lineage>
        <taxon>Bacteria</taxon>
        <taxon>Pseudomonadati</taxon>
        <taxon>Pseudomonadota</taxon>
        <taxon>Gammaproteobacteria</taxon>
        <taxon>Pseudomonadales</taxon>
        <taxon>Pseudomonadaceae</taxon>
        <taxon>Pseudomonas</taxon>
    </lineage>
</organism>
<keyword evidence="3" id="KW-1185">Reference proteome</keyword>
<dbReference type="Proteomes" id="UP000218595">
    <property type="component" value="Chromosome"/>
</dbReference>
<proteinExistence type="predicted"/>
<evidence type="ECO:0000256" key="1">
    <source>
        <dbReference type="SAM" id="Phobius"/>
    </source>
</evidence>
<dbReference type="InterPro" id="IPR013078">
    <property type="entry name" value="His_Pase_superF_clade-1"/>
</dbReference>
<dbReference type="CDD" id="cd07040">
    <property type="entry name" value="HP"/>
    <property type="match status" value="1"/>
</dbReference>
<dbReference type="Pfam" id="PF00300">
    <property type="entry name" value="His_Phos_1"/>
    <property type="match status" value="1"/>
</dbReference>
<dbReference type="EMBL" id="AP017423">
    <property type="protein sequence ID" value="BCX68129.1"/>
    <property type="molecule type" value="Genomic_DNA"/>
</dbReference>
<sequence>MINSSMRKSPSGLGKTPRLFRVLLAIVGALMVIALVTGFVWSQRSPISLANADPEVRAQWLQSWEAGEVVVLVRHAERCDRSSNPCLGPADGITRAGSDAAAAVGQGLVRLGMTQADVLSSPLTRTAQTAHYMFGSDAQTQEWLATCGSTWRNDIVAHKRAHRNLVLVTHSGCIGDFEALNGFKNAAKSEYGSSLFVRIDNKGQLQVLGIMNAEDWRSLPFEKR</sequence>
<evidence type="ECO:0000313" key="3">
    <source>
        <dbReference type="Proteomes" id="UP000218595"/>
    </source>
</evidence>
<gene>
    <name evidence="2" type="ORF">LAB08_R27690</name>
</gene>
<dbReference type="SMART" id="SM00855">
    <property type="entry name" value="PGAM"/>
    <property type="match status" value="1"/>
</dbReference>
<keyword evidence="1" id="KW-0472">Membrane</keyword>
<accession>A0ABM7RSN8</accession>
<name>A0ABM7RSN8_9PSED</name>
<evidence type="ECO:0000313" key="2">
    <source>
        <dbReference type="EMBL" id="BCX68129.1"/>
    </source>
</evidence>
<keyword evidence="1" id="KW-1133">Transmembrane helix</keyword>
<protein>
    <submittedName>
        <fullName evidence="2">Histidine phosphatase family protein</fullName>
    </submittedName>
</protein>
<reference evidence="2 3" key="1">
    <citation type="submission" date="2016-04" db="EMBL/GenBank/DDBJ databases">
        <title>Complete genome sequence of Pseudomonas sp. LAB-08 isolated from TCE contaminated aquifer soil.</title>
        <authorList>
            <person name="Dohra H."/>
            <person name="Suzuki K."/>
            <person name="Fatma A."/>
            <person name="Inuzuka Y."/>
            <person name="Honjo M."/>
            <person name="Tashiro Y."/>
            <person name="Futamata H."/>
        </authorList>
    </citation>
    <scope>NUCLEOTIDE SEQUENCE [LARGE SCALE GENOMIC DNA]</scope>
    <source>
        <strain evidence="2 3">LAB-08</strain>
    </source>
</reference>
<feature type="transmembrane region" description="Helical" evidence="1">
    <location>
        <begin position="20"/>
        <end position="41"/>
    </location>
</feature>
<keyword evidence="1" id="KW-0812">Transmembrane</keyword>